<dbReference type="PATRIC" id="fig|1434106.5.peg.2745"/>
<dbReference type="EMBL" id="CP009530">
    <property type="protein sequence ID" value="AKB58654.1"/>
    <property type="molecule type" value="Genomic_DNA"/>
</dbReference>
<reference evidence="2 3" key="1">
    <citation type="submission" date="2014-07" db="EMBL/GenBank/DDBJ databases">
        <title>Methanogenic archaea and the global carbon cycle.</title>
        <authorList>
            <person name="Henriksen J.R."/>
            <person name="Luke J."/>
            <person name="Reinhart S."/>
            <person name="Benedict M.N."/>
            <person name="Youngblut N.D."/>
            <person name="Metcalf M.E."/>
            <person name="Whitaker R.J."/>
            <person name="Metcalf W.W."/>
        </authorList>
    </citation>
    <scope>NUCLEOTIDE SEQUENCE [LARGE SCALE GENOMIC DNA]</scope>
    <source>
        <strain evidence="2 3">227</strain>
    </source>
</reference>
<accession>A0A0E3R5B0</accession>
<dbReference type="InterPro" id="IPR039564">
    <property type="entry name" value="Peptidase_C39-like"/>
</dbReference>
<dbReference type="Pfam" id="PF13529">
    <property type="entry name" value="Peptidase_C39_2"/>
    <property type="match status" value="1"/>
</dbReference>
<dbReference type="SUPFAM" id="SSF54001">
    <property type="entry name" value="Cysteine proteinases"/>
    <property type="match status" value="1"/>
</dbReference>
<dbReference type="InterPro" id="IPR038765">
    <property type="entry name" value="Papain-like_cys_pep_sf"/>
</dbReference>
<dbReference type="HOGENOM" id="CLU_025918_0_0_2"/>
<gene>
    <name evidence="2" type="ORF">MSBR2_2138</name>
</gene>
<protein>
    <recommendedName>
        <fullName evidence="1">Peptidase C39-like domain-containing protein</fullName>
    </recommendedName>
</protein>
<dbReference type="Gene3D" id="3.90.70.10">
    <property type="entry name" value="Cysteine proteinases"/>
    <property type="match status" value="1"/>
</dbReference>
<proteinExistence type="predicted"/>
<feature type="domain" description="Peptidase C39-like" evidence="1">
    <location>
        <begin position="237"/>
        <end position="372"/>
    </location>
</feature>
<evidence type="ECO:0000313" key="3">
    <source>
        <dbReference type="Proteomes" id="UP000033079"/>
    </source>
</evidence>
<name>A0A0E3R5B0_METBA</name>
<dbReference type="AlphaFoldDB" id="A0A0E3R5B0"/>
<evidence type="ECO:0000259" key="1">
    <source>
        <dbReference type="Pfam" id="PF13529"/>
    </source>
</evidence>
<dbReference type="Proteomes" id="UP000033079">
    <property type="component" value="Chromosome"/>
</dbReference>
<organism evidence="2 3">
    <name type="scientific">Methanosarcina barkeri 227</name>
    <dbReference type="NCBI Taxonomy" id="1434106"/>
    <lineage>
        <taxon>Archaea</taxon>
        <taxon>Methanobacteriati</taxon>
        <taxon>Methanobacteriota</taxon>
        <taxon>Stenosarchaea group</taxon>
        <taxon>Methanomicrobia</taxon>
        <taxon>Methanosarcinales</taxon>
        <taxon>Methanosarcinaceae</taxon>
        <taxon>Methanosarcina</taxon>
    </lineage>
</organism>
<dbReference type="KEGG" id="mbar:MSBR2_2138"/>
<sequence length="396" mass="44174">MYCFCRNKHIPISTNENTSTTLSIDKVKEIAAFSLVDLSTIPELSEWGNASVEPDITFYDLDGNVTAYAFNVMKDNQYDGYIIASATKDKYPILEFSKGKLPNKISAITKKSKNEVANYANKNKLNVGKSVPIYEGATFYYMTYDLQENKNMGKKKVIVDLVTSEIISKDAISEDAENVFFTSKDKIETIESDEIEEAWSDLESQMTEKAGKSEMESSKENGFSIQATGTLKTISGVPYYLANVRGCAPAAAAMVLGYWDTHGYPNLPSGNTLINELARAMWTNDGQSHPDMIDESIEKVCKKHGYKNFYGVFDTSLSKSEVTSEIDANRPFVLSMYDGGVGSGNSNRYGDHAVTCMGYKKMGSRVYVYIHDGWDTKIHYITFGNWDDVVATRVRT</sequence>
<evidence type="ECO:0000313" key="2">
    <source>
        <dbReference type="EMBL" id="AKB58654.1"/>
    </source>
</evidence>